<dbReference type="GO" id="GO:0006144">
    <property type="term" value="P:purine nucleobase metabolic process"/>
    <property type="evidence" value="ECO:0007669"/>
    <property type="project" value="UniProtKB-KW"/>
</dbReference>
<dbReference type="PANTHER" id="PTHR10395:SF7">
    <property type="entry name" value="5-HYDROXYISOURATE HYDROLASE"/>
    <property type="match status" value="1"/>
</dbReference>
<evidence type="ECO:0000256" key="2">
    <source>
        <dbReference type="ARBA" id="ARBA00002704"/>
    </source>
</evidence>
<evidence type="ECO:0000256" key="4">
    <source>
        <dbReference type="ARBA" id="ARBA00011881"/>
    </source>
</evidence>
<dbReference type="EMBL" id="CAADJG010000002">
    <property type="protein sequence ID" value="VFS69556.1"/>
    <property type="molecule type" value="Genomic_DNA"/>
</dbReference>
<protein>
    <recommendedName>
        <fullName evidence="7">5-hydroxyisourate hydrolase</fullName>
        <shortName evidence="7">HIU hydrolase</shortName>
        <shortName evidence="7">HIUHase</shortName>
        <ecNumber evidence="7">3.5.2.17</ecNumber>
    </recommendedName>
</protein>
<dbReference type="InterPro" id="IPR014306">
    <property type="entry name" value="Hydroxyisourate_hydrolase"/>
</dbReference>
<feature type="domain" description="Transthyretin/hydroxyisourate hydrolase" evidence="8">
    <location>
        <begin position="4"/>
        <end position="107"/>
    </location>
</feature>
<accession>A0A1V2BU53</accession>
<dbReference type="OrthoDB" id="9792386at2"/>
<reference evidence="9 12" key="2">
    <citation type="submission" date="2020-10" db="EMBL/GenBank/DDBJ databases">
        <title>Resistance determinants and their genetic context in bacteria from a longitudinal study of pigs reared under conventional and antibiotic-free husbandry practices.</title>
        <authorList>
            <person name="Poulin-Laprade D."/>
            <person name="Brouard J.-S."/>
            <person name="Gagnon N."/>
            <person name="Turcotte A."/>
            <person name="Langlois A."/>
            <person name="Matte J.J."/>
            <person name="Carrillo C.D."/>
            <person name="Zaheer R."/>
            <person name="McAllister T."/>
            <person name="Topp E."/>
            <person name="Talbot G."/>
        </authorList>
    </citation>
    <scope>NUCLEOTIDE SEQUENCE [LARGE SCALE GENOMIC DNA]</scope>
    <source>
        <strain evidence="9 12">Res13-Abat-PEB01-P1-04-A</strain>
    </source>
</reference>
<organism evidence="10 11">
    <name type="scientific">Raoultella terrigena</name>
    <name type="common">Klebsiella terrigena</name>
    <dbReference type="NCBI Taxonomy" id="577"/>
    <lineage>
        <taxon>Bacteria</taxon>
        <taxon>Pseudomonadati</taxon>
        <taxon>Pseudomonadota</taxon>
        <taxon>Gammaproteobacteria</taxon>
        <taxon>Enterobacterales</taxon>
        <taxon>Enterobacteriaceae</taxon>
        <taxon>Klebsiella/Raoultella group</taxon>
        <taxon>Raoultella</taxon>
    </lineage>
</organism>
<keyword evidence="6 7" id="KW-0378">Hydrolase</keyword>
<dbReference type="EC" id="3.5.2.17" evidence="7"/>
<dbReference type="InterPro" id="IPR036817">
    <property type="entry name" value="Transthyretin/HIU_hydrolase_sf"/>
</dbReference>
<dbReference type="SUPFAM" id="SSF49472">
    <property type="entry name" value="Transthyretin (synonym: prealbumin)"/>
    <property type="match status" value="1"/>
</dbReference>
<dbReference type="Proteomes" id="UP000332594">
    <property type="component" value="Unassembled WGS sequence"/>
</dbReference>
<dbReference type="InterPro" id="IPR023418">
    <property type="entry name" value="Thyroxine_BS"/>
</dbReference>
<reference evidence="10 11" key="1">
    <citation type="submission" date="2019-03" db="EMBL/GenBank/DDBJ databases">
        <authorList>
            <consortium name="Pathogen Informatics"/>
        </authorList>
    </citation>
    <scope>NUCLEOTIDE SEQUENCE [LARGE SCALE GENOMIC DNA]</scope>
    <source>
        <strain evidence="10 11">NCTC13038</strain>
    </source>
</reference>
<name>A0A1V2BU53_RAOTE</name>
<evidence type="ECO:0000259" key="8">
    <source>
        <dbReference type="Pfam" id="PF00576"/>
    </source>
</evidence>
<evidence type="ECO:0000256" key="5">
    <source>
        <dbReference type="ARBA" id="ARBA00022631"/>
    </source>
</evidence>
<proteinExistence type="inferred from homology"/>
<comment type="subunit">
    <text evidence="4 7">Homotetramer.</text>
</comment>
<evidence type="ECO:0000313" key="12">
    <source>
        <dbReference type="Proteomes" id="UP000594500"/>
    </source>
</evidence>
<dbReference type="PROSITE" id="PS00768">
    <property type="entry name" value="TRANSTHYRETIN_1"/>
    <property type="match status" value="1"/>
</dbReference>
<comment type="similarity">
    <text evidence="3 7">Belongs to the transthyretin family. 5-hydroxyisourate hydrolase subfamily.</text>
</comment>
<dbReference type="RefSeq" id="WP_041144874.1">
    <property type="nucleotide sequence ID" value="NZ_BJNO01000002.1"/>
</dbReference>
<evidence type="ECO:0000313" key="10">
    <source>
        <dbReference type="EMBL" id="VFS69556.1"/>
    </source>
</evidence>
<sequence length="108" mass="11588">MNTLSTHILDISSGRPAQGVAVNLLLGGQTIASGLTDEQGRIALLAPGMLSAGRYRLVAEIGDWFSRDGRETLYLSAQIDFAIAEDADEHFHLPFLIAPGGWSTYRGS</sequence>
<dbReference type="EMBL" id="CP062916">
    <property type="protein sequence ID" value="QPF07198.1"/>
    <property type="molecule type" value="Genomic_DNA"/>
</dbReference>
<evidence type="ECO:0000256" key="3">
    <source>
        <dbReference type="ARBA" id="ARBA00009850"/>
    </source>
</evidence>
<evidence type="ECO:0000256" key="1">
    <source>
        <dbReference type="ARBA" id="ARBA00001043"/>
    </source>
</evidence>
<dbReference type="InterPro" id="IPR023416">
    <property type="entry name" value="Transthyretin/HIU_hydrolase_d"/>
</dbReference>
<dbReference type="GeneID" id="57505707"/>
<dbReference type="AlphaFoldDB" id="A0A1V2BU53"/>
<comment type="catalytic activity">
    <reaction evidence="1 7">
        <text>5-hydroxyisourate + H2O = 5-hydroxy-2-oxo-4-ureido-2,5-dihydro-1H-imidazole-5-carboxylate + H(+)</text>
        <dbReference type="Rhea" id="RHEA:23736"/>
        <dbReference type="ChEBI" id="CHEBI:15377"/>
        <dbReference type="ChEBI" id="CHEBI:15378"/>
        <dbReference type="ChEBI" id="CHEBI:18072"/>
        <dbReference type="ChEBI" id="CHEBI:58639"/>
        <dbReference type="EC" id="3.5.2.17"/>
    </reaction>
</comment>
<keyword evidence="5 7" id="KW-0659">Purine metabolism</keyword>
<evidence type="ECO:0000256" key="6">
    <source>
        <dbReference type="ARBA" id="ARBA00022801"/>
    </source>
</evidence>
<evidence type="ECO:0000313" key="9">
    <source>
        <dbReference type="EMBL" id="QPF07198.1"/>
    </source>
</evidence>
<dbReference type="NCBIfam" id="TIGR02962">
    <property type="entry name" value="hdxy_isourate"/>
    <property type="match status" value="1"/>
</dbReference>
<dbReference type="PANTHER" id="PTHR10395">
    <property type="entry name" value="URICASE AND TRANSTHYRETIN-RELATED"/>
    <property type="match status" value="1"/>
</dbReference>
<dbReference type="Proteomes" id="UP000594500">
    <property type="component" value="Chromosome"/>
</dbReference>
<dbReference type="Pfam" id="PF00576">
    <property type="entry name" value="Transthyretin"/>
    <property type="match status" value="1"/>
</dbReference>
<comment type="function">
    <text evidence="2">Catalyzes the hydrolysis of 5-hydroxyisourate (HIU) to 2-oxo-4-hydroxy-4-carboxy-5-ureidoimidazoline (OHCU).</text>
</comment>
<dbReference type="Gene3D" id="2.60.40.180">
    <property type="entry name" value="Transthyretin/hydroxyisourate hydrolase domain"/>
    <property type="match status" value="1"/>
</dbReference>
<gene>
    <name evidence="10" type="primary">hiuH_2</name>
    <name evidence="9" type="synonym">uraH</name>
    <name evidence="9" type="ORF">IMO34_17860</name>
    <name evidence="10" type="ORF">NCTC13038_01816</name>
</gene>
<evidence type="ECO:0000256" key="7">
    <source>
        <dbReference type="RuleBase" id="RU361270"/>
    </source>
</evidence>
<evidence type="ECO:0000313" key="11">
    <source>
        <dbReference type="Proteomes" id="UP000332594"/>
    </source>
</evidence>
<dbReference type="GO" id="GO:0033971">
    <property type="term" value="F:hydroxyisourate hydrolase activity"/>
    <property type="evidence" value="ECO:0007669"/>
    <property type="project" value="UniProtKB-EC"/>
</dbReference>